<evidence type="ECO:0000256" key="1">
    <source>
        <dbReference type="ARBA" id="ARBA00022448"/>
    </source>
</evidence>
<keyword evidence="2" id="KW-0547">Nucleotide-binding</keyword>
<dbReference type="PROSITE" id="PS50893">
    <property type="entry name" value="ABC_TRANSPORTER_2"/>
    <property type="match status" value="1"/>
</dbReference>
<accession>K8E5E5</accession>
<dbReference type="InterPro" id="IPR003593">
    <property type="entry name" value="AAA+_ATPase"/>
</dbReference>
<sequence length="227" mass="26197">MTLSIRSVTKNYGLNKPILFDSNFTVDKGSVIGILGRNGIGKSTLLRSLAQMEPIQKGEILWEGNWLTKADVSFVNLSDYYYKQKTLETVLNEFQLLFKDFDIKKTKQLVADFGISLAEKVTQLSNGMRQKFEIALTLGRTVHIFLFDEPFSHLDYSSRNEIKQMIQDSVSEKNMILFTTNILENMDMLMSDVLIFTNQYQIASYNLEEIREVNNQSLKQLYMEVTQ</sequence>
<dbReference type="Gene3D" id="3.40.50.300">
    <property type="entry name" value="P-loop containing nucleotide triphosphate hydrolases"/>
    <property type="match status" value="1"/>
</dbReference>
<dbReference type="Proteomes" id="UP000000212">
    <property type="component" value="Chromosome"/>
</dbReference>
<dbReference type="SMART" id="SM00382">
    <property type="entry name" value="AAA"/>
    <property type="match status" value="1"/>
</dbReference>
<keyword evidence="3" id="KW-0067">ATP-binding</keyword>
<dbReference type="PANTHER" id="PTHR42939">
    <property type="entry name" value="ABC TRANSPORTER ATP-BINDING PROTEIN ALBC-RELATED"/>
    <property type="match status" value="1"/>
</dbReference>
<gene>
    <name evidence="5" type="ORF">BN424_2508</name>
</gene>
<dbReference type="GO" id="GO:0005524">
    <property type="term" value="F:ATP binding"/>
    <property type="evidence" value="ECO:0007669"/>
    <property type="project" value="UniProtKB-KW"/>
</dbReference>
<dbReference type="HOGENOM" id="CLU_000604_1_2_9"/>
<dbReference type="STRING" id="1234679.BN424_2508"/>
<proteinExistence type="predicted"/>
<dbReference type="RefSeq" id="WP_015077031.1">
    <property type="nucleotide sequence ID" value="NC_019425.2"/>
</dbReference>
<dbReference type="AlphaFoldDB" id="K8E5E5"/>
<dbReference type="OrthoDB" id="9804819at2"/>
<dbReference type="InterPro" id="IPR051782">
    <property type="entry name" value="ABC_Transporter_VariousFunc"/>
</dbReference>
<keyword evidence="1" id="KW-0813">Transport</keyword>
<keyword evidence="6" id="KW-1185">Reference proteome</keyword>
<reference evidence="6" key="1">
    <citation type="journal article" date="2013" name="Genome Announc.">
        <title>Complete Chromosome Sequence of Carnobacterium maltaromaticum LMA 28.</title>
        <authorList>
            <person name="Cailliez-Grimal C."/>
            <person name="Chaillou S."/>
            <person name="Anba-Mondoloni J."/>
            <person name="Loux V."/>
            <person name="Afzal M.I."/>
            <person name="Rahman A."/>
            <person name="Kergourlay G."/>
            <person name="Champomier-Verges M.C."/>
            <person name="Zagorec M."/>
            <person name="Dalgaard P."/>
            <person name="Leisner J.J."/>
            <person name="Prevost H."/>
            <person name="Revol-Junelles A.M."/>
            <person name="Borges F."/>
        </authorList>
    </citation>
    <scope>NUCLEOTIDE SEQUENCE</scope>
    <source>
        <strain evidence="6">LMA28</strain>
    </source>
</reference>
<dbReference type="SUPFAM" id="SSF52540">
    <property type="entry name" value="P-loop containing nucleoside triphosphate hydrolases"/>
    <property type="match status" value="1"/>
</dbReference>
<organism evidence="5 6">
    <name type="scientific">Carnobacterium maltaromaticum LMA28</name>
    <dbReference type="NCBI Taxonomy" id="1234679"/>
    <lineage>
        <taxon>Bacteria</taxon>
        <taxon>Bacillati</taxon>
        <taxon>Bacillota</taxon>
        <taxon>Bacilli</taxon>
        <taxon>Lactobacillales</taxon>
        <taxon>Carnobacteriaceae</taxon>
        <taxon>Carnobacterium</taxon>
    </lineage>
</organism>
<evidence type="ECO:0000256" key="2">
    <source>
        <dbReference type="ARBA" id="ARBA00022741"/>
    </source>
</evidence>
<protein>
    <submittedName>
        <fullName evidence="5">ABC transporter family protein</fullName>
    </submittedName>
</protein>
<dbReference type="GO" id="GO:0016887">
    <property type="term" value="F:ATP hydrolysis activity"/>
    <property type="evidence" value="ECO:0007669"/>
    <property type="project" value="InterPro"/>
</dbReference>
<dbReference type="KEGG" id="cml:BN424_2508"/>
<dbReference type="InterPro" id="IPR027417">
    <property type="entry name" value="P-loop_NTPase"/>
</dbReference>
<evidence type="ECO:0000256" key="3">
    <source>
        <dbReference type="ARBA" id="ARBA00022840"/>
    </source>
</evidence>
<name>K8E5E5_CARML</name>
<feature type="domain" description="ABC transporter" evidence="4">
    <location>
        <begin position="3"/>
        <end position="223"/>
    </location>
</feature>
<dbReference type="PANTHER" id="PTHR42939:SF1">
    <property type="entry name" value="ABC TRANSPORTER ATP-BINDING PROTEIN ALBC-RELATED"/>
    <property type="match status" value="1"/>
</dbReference>
<dbReference type="CDD" id="cd00267">
    <property type="entry name" value="ABC_ATPase"/>
    <property type="match status" value="1"/>
</dbReference>
<dbReference type="InterPro" id="IPR003439">
    <property type="entry name" value="ABC_transporter-like_ATP-bd"/>
</dbReference>
<evidence type="ECO:0000313" key="5">
    <source>
        <dbReference type="EMBL" id="CCO11947.2"/>
    </source>
</evidence>
<dbReference type="Pfam" id="PF00005">
    <property type="entry name" value="ABC_tran"/>
    <property type="match status" value="1"/>
</dbReference>
<dbReference type="EMBL" id="HE999757">
    <property type="protein sequence ID" value="CCO11947.2"/>
    <property type="molecule type" value="Genomic_DNA"/>
</dbReference>
<evidence type="ECO:0000313" key="6">
    <source>
        <dbReference type="Proteomes" id="UP000000212"/>
    </source>
</evidence>
<dbReference type="eggNOG" id="COG1131">
    <property type="taxonomic scope" value="Bacteria"/>
</dbReference>
<evidence type="ECO:0000259" key="4">
    <source>
        <dbReference type="PROSITE" id="PS50893"/>
    </source>
</evidence>